<protein>
    <recommendedName>
        <fullName evidence="16">C4-dicarboxylate transport sensor protein DctB</fullName>
        <ecNumber evidence="3">2.7.13.3</ecNumber>
    </recommendedName>
</protein>
<feature type="coiled-coil region" evidence="17">
    <location>
        <begin position="321"/>
        <end position="348"/>
    </location>
</feature>
<keyword evidence="8 18" id="KW-0812">Transmembrane</keyword>
<evidence type="ECO:0000256" key="18">
    <source>
        <dbReference type="SAM" id="Phobius"/>
    </source>
</evidence>
<dbReference type="CDD" id="cd12914">
    <property type="entry name" value="PDC1_DGC_like"/>
    <property type="match status" value="1"/>
</dbReference>
<dbReference type="PRINTS" id="PR00344">
    <property type="entry name" value="BCTRLSENSOR"/>
</dbReference>
<dbReference type="EC" id="2.7.13.3" evidence="3"/>
<comment type="catalytic activity">
    <reaction evidence="1">
        <text>ATP + protein L-histidine = ADP + protein N-phospho-L-histidine.</text>
        <dbReference type="EC" id="2.7.13.3"/>
    </reaction>
</comment>
<dbReference type="InterPro" id="IPR017055">
    <property type="entry name" value="Sig_transdc_His_kinase_DctB"/>
</dbReference>
<dbReference type="Pfam" id="PF02518">
    <property type="entry name" value="HATPase_c"/>
    <property type="match status" value="1"/>
</dbReference>
<evidence type="ECO:0000313" key="20">
    <source>
        <dbReference type="EMBL" id="QTN35206.1"/>
    </source>
</evidence>
<dbReference type="GO" id="GO:0000155">
    <property type="term" value="F:phosphorelay sensor kinase activity"/>
    <property type="evidence" value="ECO:0007669"/>
    <property type="project" value="InterPro"/>
</dbReference>
<sequence>MRRSLTIILFLLAVAIFSGAIWNIGYRTALTGVADQGRVYLQSASDRLVGQLERFRQLADLIAHHPEAIAVTSGEIPPEDILPLFTRSADSTGALEVGLLDADGRLVLASADSTSGQDWSDRDHFERAMTGAMGFEHFVDEADRRIFSFMAPVRVDGKPAGAVMVQVDMETIEESDWRSAPQVVLFTDEAARVFVTNRSEVLFEGFSIEPTEGVFAPTRVRAAGTNTVWTLPDARYLPNRALYMELPRPVVGMTGHTLISTAPAERLASLQALVAAAVCITFGAFLYLARERRRVLARDNQLLEQRVTARTAQLTAVNVNLRHEIAERQEAEEALRKAQADLIQAGKLTALGQMSAGISHELNQPLMAIRSFADNGSLFLERKNPTQAAENFSRISALSHRMGRIIKNLRAFARQESEPVTDVNINSVLDAVMELSEPRLNTENVVVNRSGPPKDVWVRGGEVRLQQVFMNLVSNAADAMLQSDKKQLDINVMRDGSAVHVSVSDTGPGLDDADKIFDPFYTTKEVGQSEGMGLGLSISYGLVQSFGGAIDGRNRPEGGAVFTVELAASEGAA</sequence>
<dbReference type="InterPro" id="IPR003594">
    <property type="entry name" value="HATPase_dom"/>
</dbReference>
<evidence type="ECO:0000313" key="21">
    <source>
        <dbReference type="Proteomes" id="UP000665026"/>
    </source>
</evidence>
<dbReference type="SUPFAM" id="SSF47384">
    <property type="entry name" value="Homodimeric domain of signal transducing histidine kinase"/>
    <property type="match status" value="1"/>
</dbReference>
<dbReference type="PANTHER" id="PTHR43065">
    <property type="entry name" value="SENSOR HISTIDINE KINASE"/>
    <property type="match status" value="1"/>
</dbReference>
<comment type="function">
    <text evidence="15">Member of the two-component regulatory system DctB/DctD involved in the transport of C4-dicarboxylates. DctB functions as a membrane-associated protein kinase that phosphorylates DctD in response to environmental signals.</text>
</comment>
<dbReference type="Gene3D" id="3.30.565.10">
    <property type="entry name" value="Histidine kinase-like ATPase, C-terminal domain"/>
    <property type="match status" value="1"/>
</dbReference>
<evidence type="ECO:0000256" key="10">
    <source>
        <dbReference type="ARBA" id="ARBA00022777"/>
    </source>
</evidence>
<name>A0A975EN98_9RHOB</name>
<dbReference type="Pfam" id="PF00512">
    <property type="entry name" value="HisKA"/>
    <property type="match status" value="1"/>
</dbReference>
<dbReference type="Gene3D" id="1.10.287.130">
    <property type="match status" value="1"/>
</dbReference>
<evidence type="ECO:0000256" key="6">
    <source>
        <dbReference type="ARBA" id="ARBA00022553"/>
    </source>
</evidence>
<comment type="subcellular location">
    <subcellularLocation>
        <location evidence="2">Cell inner membrane</location>
        <topology evidence="2">Multi-pass membrane protein</topology>
    </subcellularLocation>
</comment>
<evidence type="ECO:0000256" key="9">
    <source>
        <dbReference type="ARBA" id="ARBA00022741"/>
    </source>
</evidence>
<keyword evidence="17" id="KW-0175">Coiled coil</keyword>
<dbReference type="InterPro" id="IPR036097">
    <property type="entry name" value="HisK_dim/P_sf"/>
</dbReference>
<dbReference type="PANTHER" id="PTHR43065:SF46">
    <property type="entry name" value="C4-DICARBOXYLATE TRANSPORT SENSOR PROTEIN DCTB"/>
    <property type="match status" value="1"/>
</dbReference>
<gene>
    <name evidence="20" type="ORF">HZ995_12020</name>
</gene>
<evidence type="ECO:0000256" key="15">
    <source>
        <dbReference type="ARBA" id="ARBA00059004"/>
    </source>
</evidence>
<evidence type="ECO:0000256" key="5">
    <source>
        <dbReference type="ARBA" id="ARBA00022519"/>
    </source>
</evidence>
<evidence type="ECO:0000256" key="7">
    <source>
        <dbReference type="ARBA" id="ARBA00022679"/>
    </source>
</evidence>
<proteinExistence type="predicted"/>
<evidence type="ECO:0000256" key="4">
    <source>
        <dbReference type="ARBA" id="ARBA00022475"/>
    </source>
</evidence>
<dbReference type="CDD" id="cd00082">
    <property type="entry name" value="HisKA"/>
    <property type="match status" value="1"/>
</dbReference>
<keyword evidence="13" id="KW-0902">Two-component regulatory system</keyword>
<evidence type="ECO:0000256" key="12">
    <source>
        <dbReference type="ARBA" id="ARBA00022989"/>
    </source>
</evidence>
<dbReference type="InterPro" id="IPR004358">
    <property type="entry name" value="Sig_transdc_His_kin-like_C"/>
</dbReference>
<keyword evidence="6" id="KW-0597">Phosphoprotein</keyword>
<evidence type="ECO:0000256" key="14">
    <source>
        <dbReference type="ARBA" id="ARBA00023136"/>
    </source>
</evidence>
<dbReference type="GO" id="GO:0005524">
    <property type="term" value="F:ATP binding"/>
    <property type="evidence" value="ECO:0007669"/>
    <property type="project" value="UniProtKB-KW"/>
</dbReference>
<keyword evidence="11" id="KW-0067">ATP-binding</keyword>
<dbReference type="SUPFAM" id="SSF103190">
    <property type="entry name" value="Sensory domain-like"/>
    <property type="match status" value="1"/>
</dbReference>
<evidence type="ECO:0000256" key="8">
    <source>
        <dbReference type="ARBA" id="ARBA00022692"/>
    </source>
</evidence>
<evidence type="ECO:0000256" key="13">
    <source>
        <dbReference type="ARBA" id="ARBA00023012"/>
    </source>
</evidence>
<keyword evidence="5" id="KW-0997">Cell inner membrane</keyword>
<dbReference type="PIRSF" id="PIRSF036431">
    <property type="entry name" value="STHK_DctB"/>
    <property type="match status" value="1"/>
</dbReference>
<keyword evidence="7" id="KW-0808">Transferase</keyword>
<keyword evidence="12 18" id="KW-1133">Transmembrane helix</keyword>
<dbReference type="SMART" id="SM00388">
    <property type="entry name" value="HisKA"/>
    <property type="match status" value="1"/>
</dbReference>
<dbReference type="AlphaFoldDB" id="A0A975EN98"/>
<dbReference type="KEGG" id="cact:HZ995_12020"/>
<evidence type="ECO:0000256" key="1">
    <source>
        <dbReference type="ARBA" id="ARBA00000085"/>
    </source>
</evidence>
<dbReference type="EMBL" id="CP060010">
    <property type="protein sequence ID" value="QTN35206.1"/>
    <property type="molecule type" value="Genomic_DNA"/>
</dbReference>
<dbReference type="PROSITE" id="PS50109">
    <property type="entry name" value="HIS_KIN"/>
    <property type="match status" value="1"/>
</dbReference>
<keyword evidence="10 20" id="KW-0418">Kinase</keyword>
<evidence type="ECO:0000256" key="2">
    <source>
        <dbReference type="ARBA" id="ARBA00004429"/>
    </source>
</evidence>
<accession>A0A975EN98</accession>
<feature type="transmembrane region" description="Helical" evidence="18">
    <location>
        <begin position="268"/>
        <end position="289"/>
    </location>
</feature>
<dbReference type="InterPro" id="IPR003661">
    <property type="entry name" value="HisK_dim/P_dom"/>
</dbReference>
<reference evidence="20" key="1">
    <citation type="submission" date="2020-07" db="EMBL/GenBank/DDBJ databases">
        <title>Genome sequences of bacteria associated with the marine, planktonic diatom Thalassiosira profunda strain ECT2AJA-044.</title>
        <authorList>
            <person name="Gargas C.B."/>
            <person name="Roberts W.R."/>
            <person name="Alverson A.J."/>
        </authorList>
    </citation>
    <scope>NUCLEOTIDE SEQUENCE</scope>
    <source>
        <strain evidence="20">ECT2AJA-044</strain>
    </source>
</reference>
<keyword evidence="4" id="KW-1003">Cell membrane</keyword>
<dbReference type="FunFam" id="1.10.287.130:FF:000049">
    <property type="entry name" value="C4-dicarboxylate transport sensor protein DctB"/>
    <property type="match status" value="1"/>
</dbReference>
<dbReference type="GO" id="GO:0005886">
    <property type="term" value="C:plasma membrane"/>
    <property type="evidence" value="ECO:0007669"/>
    <property type="project" value="UniProtKB-SubCell"/>
</dbReference>
<keyword evidence="14 18" id="KW-0472">Membrane</keyword>
<evidence type="ECO:0000256" key="3">
    <source>
        <dbReference type="ARBA" id="ARBA00012438"/>
    </source>
</evidence>
<dbReference type="SMART" id="SM00387">
    <property type="entry name" value="HATPase_c"/>
    <property type="match status" value="1"/>
</dbReference>
<evidence type="ECO:0000256" key="16">
    <source>
        <dbReference type="ARBA" id="ARBA00073143"/>
    </source>
</evidence>
<dbReference type="InterPro" id="IPR029151">
    <property type="entry name" value="Sensor-like_sf"/>
</dbReference>
<dbReference type="InterPro" id="IPR036890">
    <property type="entry name" value="HATPase_C_sf"/>
</dbReference>
<dbReference type="Proteomes" id="UP000665026">
    <property type="component" value="Chromosome"/>
</dbReference>
<dbReference type="RefSeq" id="WP_209355892.1">
    <property type="nucleotide sequence ID" value="NZ_CP060010.1"/>
</dbReference>
<evidence type="ECO:0000259" key="19">
    <source>
        <dbReference type="PROSITE" id="PS50109"/>
    </source>
</evidence>
<dbReference type="InterPro" id="IPR005467">
    <property type="entry name" value="His_kinase_dom"/>
</dbReference>
<dbReference type="Gene3D" id="3.30.450.20">
    <property type="entry name" value="PAS domain"/>
    <property type="match status" value="1"/>
</dbReference>
<evidence type="ECO:0000256" key="11">
    <source>
        <dbReference type="ARBA" id="ARBA00022840"/>
    </source>
</evidence>
<dbReference type="SUPFAM" id="SSF55874">
    <property type="entry name" value="ATPase domain of HSP90 chaperone/DNA topoisomerase II/histidine kinase"/>
    <property type="match status" value="1"/>
</dbReference>
<organism evidence="20 21">
    <name type="scientific">Cognatishimia activa</name>
    <dbReference type="NCBI Taxonomy" id="1715691"/>
    <lineage>
        <taxon>Bacteria</taxon>
        <taxon>Pseudomonadati</taxon>
        <taxon>Pseudomonadota</taxon>
        <taxon>Alphaproteobacteria</taxon>
        <taxon>Rhodobacterales</taxon>
        <taxon>Paracoccaceae</taxon>
        <taxon>Cognatishimia</taxon>
    </lineage>
</organism>
<feature type="domain" description="Histidine kinase" evidence="19">
    <location>
        <begin position="357"/>
        <end position="570"/>
    </location>
</feature>
<evidence type="ECO:0000256" key="17">
    <source>
        <dbReference type="SAM" id="Coils"/>
    </source>
</evidence>
<keyword evidence="9" id="KW-0547">Nucleotide-binding</keyword>